<proteinExistence type="predicted"/>
<dbReference type="PANTHER" id="PTHR43264:SF1">
    <property type="entry name" value="INOSINE_URIDINE-PREFERRING NUCLEOSIDE HYDROLASE DOMAIN-CONTAINING PROTEIN"/>
    <property type="match status" value="1"/>
</dbReference>
<protein>
    <recommendedName>
        <fullName evidence="2">Inosine/uridine-preferring nucleoside hydrolase domain-containing protein</fullName>
    </recommendedName>
</protein>
<feature type="domain" description="Inosine/uridine-preferring nucleoside hydrolase" evidence="2">
    <location>
        <begin position="3"/>
        <end position="286"/>
    </location>
</feature>
<name>A0A919VBR0_9ACTN</name>
<dbReference type="SUPFAM" id="SSF53590">
    <property type="entry name" value="Nucleoside hydrolase"/>
    <property type="match status" value="1"/>
</dbReference>
<reference evidence="3" key="1">
    <citation type="submission" date="2021-01" db="EMBL/GenBank/DDBJ databases">
        <title>Whole genome shotgun sequence of Sinosporangium siamense NBRC 109515.</title>
        <authorList>
            <person name="Komaki H."/>
            <person name="Tamura T."/>
        </authorList>
    </citation>
    <scope>NUCLEOTIDE SEQUENCE</scope>
    <source>
        <strain evidence="3">NBRC 109515</strain>
    </source>
</reference>
<gene>
    <name evidence="3" type="ORF">Ssi02_70280</name>
</gene>
<dbReference type="InterPro" id="IPR036452">
    <property type="entry name" value="Ribo_hydro-like"/>
</dbReference>
<accession>A0A919VBR0</accession>
<organism evidence="3 4">
    <name type="scientific">Sinosporangium siamense</name>
    <dbReference type="NCBI Taxonomy" id="1367973"/>
    <lineage>
        <taxon>Bacteria</taxon>
        <taxon>Bacillati</taxon>
        <taxon>Actinomycetota</taxon>
        <taxon>Actinomycetes</taxon>
        <taxon>Streptosporangiales</taxon>
        <taxon>Streptosporangiaceae</taxon>
        <taxon>Sinosporangium</taxon>
    </lineage>
</organism>
<dbReference type="InterPro" id="IPR001910">
    <property type="entry name" value="Inosine/uridine_hydrolase_dom"/>
</dbReference>
<dbReference type="PANTHER" id="PTHR43264">
    <property type="match status" value="1"/>
</dbReference>
<dbReference type="Gene3D" id="3.90.245.10">
    <property type="entry name" value="Ribonucleoside hydrolase-like"/>
    <property type="match status" value="1"/>
</dbReference>
<feature type="region of interest" description="Disordered" evidence="1">
    <location>
        <begin position="160"/>
        <end position="180"/>
    </location>
</feature>
<comment type="caution">
    <text evidence="3">The sequence shown here is derived from an EMBL/GenBank/DDBJ whole genome shotgun (WGS) entry which is preliminary data.</text>
</comment>
<evidence type="ECO:0000313" key="3">
    <source>
        <dbReference type="EMBL" id="GII96797.1"/>
    </source>
</evidence>
<dbReference type="RefSeq" id="WP_204031887.1">
    <property type="nucleotide sequence ID" value="NZ_BOOW01000050.1"/>
</dbReference>
<dbReference type="Proteomes" id="UP000606172">
    <property type="component" value="Unassembled WGS sequence"/>
</dbReference>
<dbReference type="EMBL" id="BOOW01000050">
    <property type="protein sequence ID" value="GII96797.1"/>
    <property type="molecule type" value="Genomic_DNA"/>
</dbReference>
<dbReference type="Pfam" id="PF01156">
    <property type="entry name" value="IU_nuc_hydro"/>
    <property type="match status" value="1"/>
</dbReference>
<dbReference type="GO" id="GO:0016799">
    <property type="term" value="F:hydrolase activity, hydrolyzing N-glycosyl compounds"/>
    <property type="evidence" value="ECO:0007669"/>
    <property type="project" value="InterPro"/>
</dbReference>
<evidence type="ECO:0000256" key="1">
    <source>
        <dbReference type="SAM" id="MobiDB-lite"/>
    </source>
</evidence>
<sequence length="350" mass="37039">MRVIIETDLRDDVDDAGALAVAHALSDAGALDLLAIGINTCGHWSESAARVINSYYGRPGLPVGVRHPVGTEIGPEDYARAISRMHPEIARSRAPREAVGVLRAALAAARSGVTLVSIGYYGNLVDLLRSGPDEWSPLNGAELVRRTVVRTLVMGGRFGGGSASSRVGEHSLSSLPSEHNFAHDPSGLPAEHNFAHDPAHTAGFLQGWPGPVDFVGWEAAADVVTGRRLHTRHSAATPVAVAYALHSGKGNGRPSWDPLTVLLAAGDLPGFIRWSSPGTVSADFAGRTQWVAHPGGRHRHAIAVAPPDVLAAAVDDYLERPPLRPWGLTEERPNGPLVTAVDPQEVEHTC</sequence>
<keyword evidence="4" id="KW-1185">Reference proteome</keyword>
<evidence type="ECO:0000313" key="4">
    <source>
        <dbReference type="Proteomes" id="UP000606172"/>
    </source>
</evidence>
<evidence type="ECO:0000259" key="2">
    <source>
        <dbReference type="Pfam" id="PF01156"/>
    </source>
</evidence>
<dbReference type="AlphaFoldDB" id="A0A919VBR0"/>